<dbReference type="PANTHER" id="PTHR11388">
    <property type="entry name" value="ORGANIC ANION TRANSPORTER"/>
    <property type="match status" value="1"/>
</dbReference>
<name>A0A670HSJ2_PODMU</name>
<dbReference type="InterPro" id="IPR002350">
    <property type="entry name" value="Kazal_dom"/>
</dbReference>
<feature type="transmembrane region" description="Helical" evidence="8">
    <location>
        <begin position="137"/>
        <end position="162"/>
    </location>
</feature>
<evidence type="ECO:0000256" key="2">
    <source>
        <dbReference type="ARBA" id="ARBA00009657"/>
    </source>
</evidence>
<evidence type="ECO:0000256" key="6">
    <source>
        <dbReference type="ARBA" id="ARBA00023136"/>
    </source>
</evidence>
<feature type="transmembrane region" description="Helical" evidence="8">
    <location>
        <begin position="551"/>
        <end position="573"/>
    </location>
</feature>
<feature type="domain" description="Kazal-like" evidence="9">
    <location>
        <begin position="381"/>
        <end position="436"/>
    </location>
</feature>
<keyword evidence="7" id="KW-1015">Disulfide bond</keyword>
<dbReference type="PROSITE" id="PS51465">
    <property type="entry name" value="KAZAL_2"/>
    <property type="match status" value="1"/>
</dbReference>
<dbReference type="GO" id="GO:0015125">
    <property type="term" value="F:bile acid transmembrane transporter activity"/>
    <property type="evidence" value="ECO:0007669"/>
    <property type="project" value="TreeGrafter"/>
</dbReference>
<feature type="transmembrane region" description="Helical" evidence="8">
    <location>
        <begin position="222"/>
        <end position="245"/>
    </location>
</feature>
<feature type="transmembrane region" description="Helical" evidence="8">
    <location>
        <begin position="336"/>
        <end position="361"/>
    </location>
</feature>
<dbReference type="GO" id="GO:0016323">
    <property type="term" value="C:basolateral plasma membrane"/>
    <property type="evidence" value="ECO:0007669"/>
    <property type="project" value="TreeGrafter"/>
</dbReference>
<comment type="subcellular location">
    <subcellularLocation>
        <location evidence="1 8">Cell membrane</location>
        <topology evidence="1 8">Multi-pass membrane protein</topology>
    </subcellularLocation>
</comment>
<keyword evidence="8" id="KW-0813">Transport</keyword>
<dbReference type="Pfam" id="PF03137">
    <property type="entry name" value="OATP"/>
    <property type="match status" value="1"/>
</dbReference>
<dbReference type="GO" id="GO:0016324">
    <property type="term" value="C:apical plasma membrane"/>
    <property type="evidence" value="ECO:0007669"/>
    <property type="project" value="TreeGrafter"/>
</dbReference>
<evidence type="ECO:0000256" key="5">
    <source>
        <dbReference type="ARBA" id="ARBA00022989"/>
    </source>
</evidence>
<feature type="transmembrane region" description="Helical" evidence="8">
    <location>
        <begin position="508"/>
        <end position="531"/>
    </location>
</feature>
<comment type="similarity">
    <text evidence="2 8">Belongs to the organo anion transporter (TC 2.A.60) family.</text>
</comment>
<feature type="transmembrane region" description="Helical" evidence="8">
    <location>
        <begin position="81"/>
        <end position="102"/>
    </location>
</feature>
<evidence type="ECO:0000256" key="7">
    <source>
        <dbReference type="ARBA" id="ARBA00023157"/>
    </source>
</evidence>
<dbReference type="SUPFAM" id="SSF103473">
    <property type="entry name" value="MFS general substrate transporter"/>
    <property type="match status" value="1"/>
</dbReference>
<dbReference type="Pfam" id="PF07648">
    <property type="entry name" value="Kazal_2"/>
    <property type="match status" value="1"/>
</dbReference>
<feature type="transmembrane region" description="Helical" evidence="8">
    <location>
        <begin position="55"/>
        <end position="74"/>
    </location>
</feature>
<proteinExistence type="inferred from homology"/>
<dbReference type="NCBIfam" id="TIGR00805">
    <property type="entry name" value="oat"/>
    <property type="match status" value="1"/>
</dbReference>
<keyword evidence="8" id="KW-0406">Ion transport</keyword>
<keyword evidence="6 8" id="KW-0472">Membrane</keyword>
<feature type="transmembrane region" description="Helical" evidence="8">
    <location>
        <begin position="174"/>
        <end position="202"/>
    </location>
</feature>
<evidence type="ECO:0000313" key="10">
    <source>
        <dbReference type="Ensembl" id="ENSPMRP00000002195.1"/>
    </source>
</evidence>
<evidence type="ECO:0000256" key="8">
    <source>
        <dbReference type="RuleBase" id="RU362056"/>
    </source>
</evidence>
<keyword evidence="5 8" id="KW-1133">Transmembrane helix</keyword>
<reference evidence="10 11" key="1">
    <citation type="journal article" date="2019" name="Proc. Natl. Acad. Sci. U.S.A.">
        <title>Regulatory changes in pterin and carotenoid genes underlie balanced color polymorphisms in the wall lizard.</title>
        <authorList>
            <person name="Andrade P."/>
            <person name="Pinho C."/>
            <person name="Perez I de Lanuza G."/>
            <person name="Afonso S."/>
            <person name="Brejcha J."/>
            <person name="Rubin C.J."/>
            <person name="Wallerman O."/>
            <person name="Pereira P."/>
            <person name="Sabatino S.J."/>
            <person name="Bellati A."/>
            <person name="Pellitteri-Rosa D."/>
            <person name="Bosakova Z."/>
            <person name="Bunikis I."/>
            <person name="Carretero M.A."/>
            <person name="Feiner N."/>
            <person name="Marsik P."/>
            <person name="Pauperio F."/>
            <person name="Salvi D."/>
            <person name="Soler L."/>
            <person name="While G.M."/>
            <person name="Uller T."/>
            <person name="Font E."/>
            <person name="Andersson L."/>
            <person name="Carneiro M."/>
        </authorList>
    </citation>
    <scope>NUCLEOTIDE SEQUENCE</scope>
</reference>
<dbReference type="Ensembl" id="ENSPMRT00000002338.1">
    <property type="protein sequence ID" value="ENSPMRP00000002195.1"/>
    <property type="gene ID" value="ENSPMRG00000001585.1"/>
</dbReference>
<keyword evidence="3" id="KW-1003">Cell membrane</keyword>
<keyword evidence="11" id="KW-1185">Reference proteome</keyword>
<dbReference type="InterPro" id="IPR036259">
    <property type="entry name" value="MFS_trans_sf"/>
</dbReference>
<accession>A0A670HSJ2</accession>
<dbReference type="PANTHER" id="PTHR11388:SF87">
    <property type="entry name" value="SOLUTE CARRIER ORGANIC ANION TRANSPORTER FAMILY MEMBER 2B1"/>
    <property type="match status" value="1"/>
</dbReference>
<feature type="transmembrane region" description="Helical" evidence="8">
    <location>
        <begin position="280"/>
        <end position="301"/>
    </location>
</feature>
<dbReference type="InterPro" id="IPR036058">
    <property type="entry name" value="Kazal_dom_sf"/>
</dbReference>
<dbReference type="GeneTree" id="ENSGT01150000286901"/>
<dbReference type="AlphaFoldDB" id="A0A670HSJ2"/>
<dbReference type="Proteomes" id="UP000472272">
    <property type="component" value="Chromosome 4"/>
</dbReference>
<evidence type="ECO:0000256" key="4">
    <source>
        <dbReference type="ARBA" id="ARBA00022692"/>
    </source>
</evidence>
<dbReference type="SUPFAM" id="SSF100895">
    <property type="entry name" value="Kazal-type serine protease inhibitors"/>
    <property type="match status" value="1"/>
</dbReference>
<comment type="caution">
    <text evidence="8">Lacks conserved residue(s) required for the propagation of feature annotation.</text>
</comment>
<dbReference type="GO" id="GO:0043252">
    <property type="term" value="P:sodium-independent organic anion transport"/>
    <property type="evidence" value="ECO:0007669"/>
    <property type="project" value="TreeGrafter"/>
</dbReference>
<feature type="transmembrane region" description="Helical" evidence="8">
    <location>
        <begin position="257"/>
        <end position="274"/>
    </location>
</feature>
<sequence>GLVTPSAAEQPQVSQFFVFCQGFLQFSQLLTSSLVKSSISTIEKRFGLSSLSTSLLTTQVGNTLLIIFVSYMGCRVHRPRFIGYGAVLVSIAGLVMSLPHFISGPYEYDRSVTEQNYKEEHLTEVCTKSEKKETQVVVMLLLLGQTLLGIGGVPIQPFGISYIDDFASKSNSPLYIGILFAATTVGPALAFIVGAATLRYFVDIDKIPACELTNVLYPRWVGAWWLGFIISASVVAIASIPYFFFPKELKEKELKDYTLKQFIGMFPVVFMRLMKNPILVVVILAMVNLSGMIAGIATFMAKLLERQFSLSRAINIPSGMFGIALGGAIIRNCRLSLTQIALMSVISMGLCTICDVPLFFLGCQTQTVAGLDLSGRYTSMPELVFDCNHMCKCSPSAYNPVCGANGIEYISPCYAGCTGLNIESETQKVLNYTSCNCIVVDGGYGYATPGSCSFHCSKFLMPFVTIASFLLQTCPLGSHQSLLAFSFRNVDPEDKSFAIGIQFLMQRVLAWLPAPVVYGSLIDTACVLWQYKCQKRTACRYYNNVLFRHRFVGLQIFLEASCFALLCILYFMLKKKESGARRESGTSSPSVVQESAA</sequence>
<organism evidence="10 11">
    <name type="scientific">Podarcis muralis</name>
    <name type="common">Wall lizard</name>
    <name type="synonym">Lacerta muralis</name>
    <dbReference type="NCBI Taxonomy" id="64176"/>
    <lineage>
        <taxon>Eukaryota</taxon>
        <taxon>Metazoa</taxon>
        <taxon>Chordata</taxon>
        <taxon>Craniata</taxon>
        <taxon>Vertebrata</taxon>
        <taxon>Euteleostomi</taxon>
        <taxon>Lepidosauria</taxon>
        <taxon>Squamata</taxon>
        <taxon>Bifurcata</taxon>
        <taxon>Unidentata</taxon>
        <taxon>Episquamata</taxon>
        <taxon>Laterata</taxon>
        <taxon>Lacertibaenia</taxon>
        <taxon>Lacertidae</taxon>
        <taxon>Podarcis</taxon>
    </lineage>
</organism>
<feature type="transmembrane region" description="Helical" evidence="8">
    <location>
        <begin position="313"/>
        <end position="330"/>
    </location>
</feature>
<evidence type="ECO:0000256" key="3">
    <source>
        <dbReference type="ARBA" id="ARBA00022475"/>
    </source>
</evidence>
<evidence type="ECO:0000256" key="1">
    <source>
        <dbReference type="ARBA" id="ARBA00004651"/>
    </source>
</evidence>
<dbReference type="GO" id="GO:0015347">
    <property type="term" value="F:sodium-independent organic anion transmembrane transporter activity"/>
    <property type="evidence" value="ECO:0007669"/>
    <property type="project" value="TreeGrafter"/>
</dbReference>
<evidence type="ECO:0000259" key="9">
    <source>
        <dbReference type="PROSITE" id="PS51465"/>
    </source>
</evidence>
<keyword evidence="4 8" id="KW-0812">Transmembrane</keyword>
<protein>
    <recommendedName>
        <fullName evidence="8">Solute carrier organic anion transporter family member</fullName>
    </recommendedName>
</protein>
<reference evidence="10" key="3">
    <citation type="submission" date="2025-09" db="UniProtKB">
        <authorList>
            <consortium name="Ensembl"/>
        </authorList>
    </citation>
    <scope>IDENTIFICATION</scope>
</reference>
<dbReference type="Gene3D" id="1.20.1250.20">
    <property type="entry name" value="MFS general substrate transporter like domains"/>
    <property type="match status" value="1"/>
</dbReference>
<reference evidence="10" key="2">
    <citation type="submission" date="2025-08" db="UniProtKB">
        <authorList>
            <consortium name="Ensembl"/>
        </authorList>
    </citation>
    <scope>IDENTIFICATION</scope>
</reference>
<evidence type="ECO:0000313" key="11">
    <source>
        <dbReference type="Proteomes" id="UP000472272"/>
    </source>
</evidence>
<dbReference type="GO" id="GO:0006811">
    <property type="term" value="P:monoatomic ion transport"/>
    <property type="evidence" value="ECO:0007669"/>
    <property type="project" value="UniProtKB-KW"/>
</dbReference>
<dbReference type="InterPro" id="IPR004156">
    <property type="entry name" value="OATP"/>
</dbReference>
<dbReference type="OMA" id="FMLGSAM"/>